<proteinExistence type="inferred from homology"/>
<protein>
    <recommendedName>
        <fullName evidence="5">Dephospho-CoA kinase</fullName>
    </recommendedName>
</protein>
<gene>
    <name evidence="3" type="ORF">HYH03_004810</name>
</gene>
<dbReference type="EMBL" id="JAEHOE010000015">
    <property type="protein sequence ID" value="KAG2497221.1"/>
    <property type="molecule type" value="Genomic_DNA"/>
</dbReference>
<dbReference type="InterPro" id="IPR027417">
    <property type="entry name" value="P-loop_NTPase"/>
</dbReference>
<reference evidence="3" key="1">
    <citation type="journal article" date="2020" name="bioRxiv">
        <title>Comparative genomics of Chlamydomonas.</title>
        <authorList>
            <person name="Craig R.J."/>
            <person name="Hasan A.R."/>
            <person name="Ness R.W."/>
            <person name="Keightley P.D."/>
        </authorList>
    </citation>
    <scope>NUCLEOTIDE SEQUENCE</scope>
    <source>
        <strain evidence="3">CCAP 11/70</strain>
    </source>
</reference>
<dbReference type="Pfam" id="PF01121">
    <property type="entry name" value="CoaE"/>
    <property type="match status" value="1"/>
</dbReference>
<keyword evidence="4" id="KW-1185">Reference proteome</keyword>
<dbReference type="Proteomes" id="UP000612055">
    <property type="component" value="Unassembled WGS sequence"/>
</dbReference>
<dbReference type="HAMAP" id="MF_00376">
    <property type="entry name" value="Dephospho_CoA_kinase"/>
    <property type="match status" value="1"/>
</dbReference>
<dbReference type="NCBIfam" id="TIGR00152">
    <property type="entry name" value="dephospho-CoA kinase"/>
    <property type="match status" value="1"/>
</dbReference>
<accession>A0A835Y708</accession>
<keyword evidence="1" id="KW-0547">Nucleotide-binding</keyword>
<evidence type="ECO:0008006" key="5">
    <source>
        <dbReference type="Google" id="ProtNLM"/>
    </source>
</evidence>
<organism evidence="3 4">
    <name type="scientific">Edaphochlamys debaryana</name>
    <dbReference type="NCBI Taxonomy" id="47281"/>
    <lineage>
        <taxon>Eukaryota</taxon>
        <taxon>Viridiplantae</taxon>
        <taxon>Chlorophyta</taxon>
        <taxon>core chlorophytes</taxon>
        <taxon>Chlorophyceae</taxon>
        <taxon>CS clade</taxon>
        <taxon>Chlamydomonadales</taxon>
        <taxon>Chlamydomonadales incertae sedis</taxon>
        <taxon>Edaphochlamys</taxon>
    </lineage>
</organism>
<dbReference type="Gene3D" id="3.40.50.300">
    <property type="entry name" value="P-loop containing nucleotide triphosphate hydrolases"/>
    <property type="match status" value="1"/>
</dbReference>
<dbReference type="GO" id="GO:0015937">
    <property type="term" value="P:coenzyme A biosynthetic process"/>
    <property type="evidence" value="ECO:0007669"/>
    <property type="project" value="InterPro"/>
</dbReference>
<dbReference type="SUPFAM" id="SSF52540">
    <property type="entry name" value="P-loop containing nucleoside triphosphate hydrolases"/>
    <property type="match status" value="1"/>
</dbReference>
<dbReference type="GO" id="GO:0005524">
    <property type="term" value="F:ATP binding"/>
    <property type="evidence" value="ECO:0007669"/>
    <property type="project" value="UniProtKB-KW"/>
</dbReference>
<dbReference type="GO" id="GO:0004140">
    <property type="term" value="F:dephospho-CoA kinase activity"/>
    <property type="evidence" value="ECO:0007669"/>
    <property type="project" value="InterPro"/>
</dbReference>
<dbReference type="OrthoDB" id="247245at2759"/>
<dbReference type="PANTHER" id="PTHR10695:SF46">
    <property type="entry name" value="BIFUNCTIONAL COENZYME A SYNTHASE-RELATED"/>
    <property type="match status" value="1"/>
</dbReference>
<dbReference type="CDD" id="cd02022">
    <property type="entry name" value="DPCK"/>
    <property type="match status" value="1"/>
</dbReference>
<evidence type="ECO:0000313" key="4">
    <source>
        <dbReference type="Proteomes" id="UP000612055"/>
    </source>
</evidence>
<dbReference type="InterPro" id="IPR001977">
    <property type="entry name" value="Depp_CoAkinase"/>
</dbReference>
<evidence type="ECO:0000256" key="2">
    <source>
        <dbReference type="ARBA" id="ARBA00022840"/>
    </source>
</evidence>
<sequence length="188" mass="19601">MGKSTVSAMFREEGVPLWDADATVHKLYAKGGAAVPLVEAAFPGVVVEGAIDRAALSSKVVGNEAAMARLESIVHPLVASDRAAFLDQVRSSGQALAVLDIPLLFETGGPAGHGTDAVAVVSAPAELQRARVLARPGMSEAKLDAILGRQVPDAEKRSRADYLIDTSTDLAATRARVAELVASLRRHA</sequence>
<dbReference type="AlphaFoldDB" id="A0A835Y708"/>
<keyword evidence="2" id="KW-0067">ATP-binding</keyword>
<evidence type="ECO:0000256" key="1">
    <source>
        <dbReference type="ARBA" id="ARBA00022741"/>
    </source>
</evidence>
<comment type="caution">
    <text evidence="3">The sequence shown here is derived from an EMBL/GenBank/DDBJ whole genome shotgun (WGS) entry which is preliminary data.</text>
</comment>
<evidence type="ECO:0000313" key="3">
    <source>
        <dbReference type="EMBL" id="KAG2497221.1"/>
    </source>
</evidence>
<dbReference type="PANTHER" id="PTHR10695">
    <property type="entry name" value="DEPHOSPHO-COA KINASE-RELATED"/>
    <property type="match status" value="1"/>
</dbReference>
<name>A0A835Y708_9CHLO</name>
<dbReference type="PROSITE" id="PS51219">
    <property type="entry name" value="DPCK"/>
    <property type="match status" value="1"/>
</dbReference>